<protein>
    <recommendedName>
        <fullName evidence="3">SRPBCC family protein</fullName>
    </recommendedName>
</protein>
<dbReference type="Proteomes" id="UP000618931">
    <property type="component" value="Unassembled WGS sequence"/>
</dbReference>
<name>A0ABS0I3Y5_9BACT</name>
<organism evidence="1 2">
    <name type="scientific">Hymenobacter ruricola</name>
    <dbReference type="NCBI Taxonomy" id="2791023"/>
    <lineage>
        <taxon>Bacteria</taxon>
        <taxon>Pseudomonadati</taxon>
        <taxon>Bacteroidota</taxon>
        <taxon>Cytophagia</taxon>
        <taxon>Cytophagales</taxon>
        <taxon>Hymenobacteraceae</taxon>
        <taxon>Hymenobacter</taxon>
    </lineage>
</organism>
<dbReference type="RefSeq" id="WP_196292885.1">
    <property type="nucleotide sequence ID" value="NZ_JADQDM010000003.1"/>
</dbReference>
<dbReference type="Gene3D" id="3.30.530.20">
    <property type="match status" value="1"/>
</dbReference>
<keyword evidence="2" id="KW-1185">Reference proteome</keyword>
<accession>A0ABS0I3Y5</accession>
<proteinExistence type="predicted"/>
<dbReference type="InterPro" id="IPR023393">
    <property type="entry name" value="START-like_dom_sf"/>
</dbReference>
<evidence type="ECO:0000313" key="2">
    <source>
        <dbReference type="Proteomes" id="UP000618931"/>
    </source>
</evidence>
<dbReference type="EMBL" id="JADQDM010000003">
    <property type="protein sequence ID" value="MBF9221443.1"/>
    <property type="molecule type" value="Genomic_DNA"/>
</dbReference>
<evidence type="ECO:0000313" key="1">
    <source>
        <dbReference type="EMBL" id="MBF9221443.1"/>
    </source>
</evidence>
<reference evidence="1 2" key="1">
    <citation type="submission" date="2020-11" db="EMBL/GenBank/DDBJ databases">
        <authorList>
            <person name="Kim M.K."/>
        </authorList>
    </citation>
    <scope>NUCLEOTIDE SEQUENCE [LARGE SCALE GENOMIC DNA]</scope>
    <source>
        <strain evidence="1 2">BT662</strain>
    </source>
</reference>
<dbReference type="SUPFAM" id="SSF55961">
    <property type="entry name" value="Bet v1-like"/>
    <property type="match status" value="1"/>
</dbReference>
<gene>
    <name evidence="1" type="ORF">I2H31_10035</name>
</gene>
<sequence length="146" mass="15885">MSTSFASPPAAAAFTKSWLFPAADAARLRAFACDFQKPFWGAPFAVHGNTRTVTLPPYAGSAVITETLLTHHAAGYRYGMQGAKNIEGYLGSFTVEEADRGQVRLIWHIAFTYRRGSKALVEVAKLFARTTPAMSRALKAEFGRPA</sequence>
<comment type="caution">
    <text evidence="1">The sequence shown here is derived from an EMBL/GenBank/DDBJ whole genome shotgun (WGS) entry which is preliminary data.</text>
</comment>
<evidence type="ECO:0008006" key="3">
    <source>
        <dbReference type="Google" id="ProtNLM"/>
    </source>
</evidence>